<accession>A0ABW6IH55</accession>
<evidence type="ECO:0000313" key="3">
    <source>
        <dbReference type="EMBL" id="MFE4107533.1"/>
    </source>
</evidence>
<evidence type="ECO:0000256" key="1">
    <source>
        <dbReference type="ARBA" id="ARBA00007689"/>
    </source>
</evidence>
<dbReference type="RefSeq" id="WP_377966333.1">
    <property type="nucleotide sequence ID" value="NZ_JBHZOL010000087.1"/>
</dbReference>
<dbReference type="Pfam" id="PF03795">
    <property type="entry name" value="YCII"/>
    <property type="match status" value="1"/>
</dbReference>
<dbReference type="Gene3D" id="3.30.70.1060">
    <property type="entry name" value="Dimeric alpha+beta barrel"/>
    <property type="match status" value="1"/>
</dbReference>
<keyword evidence="4" id="KW-1185">Reference proteome</keyword>
<dbReference type="PANTHER" id="PTHR37828">
    <property type="entry name" value="GSR2449 PROTEIN"/>
    <property type="match status" value="1"/>
</dbReference>
<protein>
    <submittedName>
        <fullName evidence="3">YciI family protein</fullName>
    </submittedName>
</protein>
<proteinExistence type="inferred from homology"/>
<comment type="similarity">
    <text evidence="1">Belongs to the YciI family.</text>
</comment>
<evidence type="ECO:0000313" key="4">
    <source>
        <dbReference type="Proteomes" id="UP001600165"/>
    </source>
</evidence>
<organism evidence="3 4">
    <name type="scientific">Almyronema epifaneia S1</name>
    <dbReference type="NCBI Taxonomy" id="2991925"/>
    <lineage>
        <taxon>Bacteria</taxon>
        <taxon>Bacillati</taxon>
        <taxon>Cyanobacteriota</taxon>
        <taxon>Cyanophyceae</taxon>
        <taxon>Nodosilineales</taxon>
        <taxon>Nodosilineaceae</taxon>
        <taxon>Almyronema</taxon>
        <taxon>Almyronema epifaneia</taxon>
    </lineage>
</organism>
<dbReference type="Proteomes" id="UP001600165">
    <property type="component" value="Unassembled WGS sequence"/>
</dbReference>
<gene>
    <name evidence="3" type="ORF">ACFVKH_14670</name>
</gene>
<feature type="domain" description="YCII-related" evidence="2">
    <location>
        <begin position="18"/>
        <end position="83"/>
    </location>
</feature>
<dbReference type="SUPFAM" id="SSF54909">
    <property type="entry name" value="Dimeric alpha+beta barrel"/>
    <property type="match status" value="1"/>
</dbReference>
<comment type="caution">
    <text evidence="3">The sequence shown here is derived from an EMBL/GenBank/DDBJ whole genome shotgun (WGS) entry which is preliminary data.</text>
</comment>
<name>A0ABW6IH55_9CYAN</name>
<dbReference type="InterPro" id="IPR005545">
    <property type="entry name" value="YCII"/>
</dbReference>
<sequence length="88" mass="10169">MAWFVKIEKGIVDKATFDRHVPAHIEYVRKLINQGHEARTGYWLERGGGMLLFQADSLEQANQIVQQDPLITNGCVEYELHQWCVVVE</sequence>
<evidence type="ECO:0000259" key="2">
    <source>
        <dbReference type="Pfam" id="PF03795"/>
    </source>
</evidence>
<reference evidence="3 4" key="1">
    <citation type="submission" date="2024-10" db="EMBL/GenBank/DDBJ databases">
        <authorList>
            <person name="Ratan Roy A."/>
            <person name="Morales Sandoval P.H."/>
            <person name="De Los Santos Villalobos S."/>
            <person name="Chakraborty S."/>
            <person name="Mukherjee J."/>
        </authorList>
    </citation>
    <scope>NUCLEOTIDE SEQUENCE [LARGE SCALE GENOMIC DNA]</scope>
    <source>
        <strain evidence="3 4">S1</strain>
    </source>
</reference>
<dbReference type="PANTHER" id="PTHR37828:SF1">
    <property type="entry name" value="YCII-RELATED DOMAIN-CONTAINING PROTEIN"/>
    <property type="match status" value="1"/>
</dbReference>
<dbReference type="EMBL" id="JBHZOL010000087">
    <property type="protein sequence ID" value="MFE4107533.1"/>
    <property type="molecule type" value="Genomic_DNA"/>
</dbReference>
<dbReference type="InterPro" id="IPR011008">
    <property type="entry name" value="Dimeric_a/b-barrel"/>
</dbReference>